<evidence type="ECO:0000256" key="11">
    <source>
        <dbReference type="ARBA" id="ARBA00022908"/>
    </source>
</evidence>
<dbReference type="Pfam" id="PF00078">
    <property type="entry name" value="RVT_1"/>
    <property type="match status" value="1"/>
</dbReference>
<feature type="region of interest" description="Disordered" evidence="17">
    <location>
        <begin position="120"/>
        <end position="197"/>
    </location>
</feature>
<evidence type="ECO:0000256" key="17">
    <source>
        <dbReference type="SAM" id="MobiDB-lite"/>
    </source>
</evidence>
<dbReference type="InterPro" id="IPR056924">
    <property type="entry name" value="SH3_Tf2-1"/>
</dbReference>
<evidence type="ECO:0000256" key="15">
    <source>
        <dbReference type="ARBA" id="ARBA00023172"/>
    </source>
</evidence>
<dbReference type="InterPro" id="IPR043128">
    <property type="entry name" value="Rev_trsase/Diguanyl_cyclase"/>
</dbReference>
<keyword evidence="12" id="KW-0695">RNA-directed DNA polymerase</keyword>
<dbReference type="Gene3D" id="2.40.70.10">
    <property type="entry name" value="Acid Proteases"/>
    <property type="match status" value="1"/>
</dbReference>
<dbReference type="Proteomes" id="UP000826656">
    <property type="component" value="Unassembled WGS sequence"/>
</dbReference>
<feature type="compositionally biased region" description="Low complexity" evidence="17">
    <location>
        <begin position="141"/>
        <end position="154"/>
    </location>
</feature>
<evidence type="ECO:0000256" key="2">
    <source>
        <dbReference type="ARBA" id="ARBA00022670"/>
    </source>
</evidence>
<dbReference type="InterPro" id="IPR036397">
    <property type="entry name" value="RNaseH_sf"/>
</dbReference>
<evidence type="ECO:0000256" key="9">
    <source>
        <dbReference type="ARBA" id="ARBA00022801"/>
    </source>
</evidence>
<evidence type="ECO:0000313" key="21">
    <source>
        <dbReference type="EMBL" id="KAH0750732.1"/>
    </source>
</evidence>
<accession>A0ABQ7UM94</accession>
<dbReference type="Gene3D" id="1.10.340.70">
    <property type="match status" value="1"/>
</dbReference>
<dbReference type="InterPro" id="IPR043502">
    <property type="entry name" value="DNA/RNA_pol_sf"/>
</dbReference>
<dbReference type="Pfam" id="PF17917">
    <property type="entry name" value="RT_RNaseH"/>
    <property type="match status" value="1"/>
</dbReference>
<keyword evidence="5" id="KW-0540">Nuclease</keyword>
<keyword evidence="11" id="KW-0229">DNA integration</keyword>
<dbReference type="PROSITE" id="PS50158">
    <property type="entry name" value="ZF_CCHC"/>
    <property type="match status" value="1"/>
</dbReference>
<keyword evidence="6" id="KW-0479">Metal-binding</keyword>
<dbReference type="InterPro" id="IPR012337">
    <property type="entry name" value="RNaseH-like_sf"/>
</dbReference>
<keyword evidence="15" id="KW-0233">DNA recombination</keyword>
<dbReference type="InterPro" id="IPR021109">
    <property type="entry name" value="Peptidase_aspartic_dom_sf"/>
</dbReference>
<evidence type="ECO:0000256" key="14">
    <source>
        <dbReference type="ARBA" id="ARBA00023125"/>
    </source>
</evidence>
<evidence type="ECO:0000256" key="3">
    <source>
        <dbReference type="ARBA" id="ARBA00022679"/>
    </source>
</evidence>
<evidence type="ECO:0000256" key="5">
    <source>
        <dbReference type="ARBA" id="ARBA00022722"/>
    </source>
</evidence>
<dbReference type="CDD" id="cd01647">
    <property type="entry name" value="RT_LTR"/>
    <property type="match status" value="1"/>
</dbReference>
<dbReference type="PANTHER" id="PTHR37984">
    <property type="entry name" value="PROTEIN CBG26694"/>
    <property type="match status" value="1"/>
</dbReference>
<feature type="compositionally biased region" description="Basic residues" evidence="17">
    <location>
        <begin position="1"/>
        <end position="11"/>
    </location>
</feature>
<dbReference type="Gene3D" id="3.30.420.10">
    <property type="entry name" value="Ribonuclease H-like superfamily/Ribonuclease H"/>
    <property type="match status" value="1"/>
</dbReference>
<keyword evidence="22" id="KW-1185">Reference proteome</keyword>
<evidence type="ECO:0000256" key="16">
    <source>
        <dbReference type="PROSITE-ProRule" id="PRU00047"/>
    </source>
</evidence>
<organism evidence="21 22">
    <name type="scientific">Solanum tuberosum</name>
    <name type="common">Potato</name>
    <dbReference type="NCBI Taxonomy" id="4113"/>
    <lineage>
        <taxon>Eukaryota</taxon>
        <taxon>Viridiplantae</taxon>
        <taxon>Streptophyta</taxon>
        <taxon>Embryophyta</taxon>
        <taxon>Tracheophyta</taxon>
        <taxon>Spermatophyta</taxon>
        <taxon>Magnoliopsida</taxon>
        <taxon>eudicotyledons</taxon>
        <taxon>Gunneridae</taxon>
        <taxon>Pentapetalae</taxon>
        <taxon>asterids</taxon>
        <taxon>lamiids</taxon>
        <taxon>Solanales</taxon>
        <taxon>Solanaceae</taxon>
        <taxon>Solanoideae</taxon>
        <taxon>Solaneae</taxon>
        <taxon>Solanum</taxon>
    </lineage>
</organism>
<evidence type="ECO:0000256" key="10">
    <source>
        <dbReference type="ARBA" id="ARBA00022842"/>
    </source>
</evidence>
<keyword evidence="3" id="KW-0808">Transferase</keyword>
<dbReference type="InterPro" id="IPR005162">
    <property type="entry name" value="Retrotrans_gag_dom"/>
</dbReference>
<feature type="domain" description="CCHC-type" evidence="18">
    <location>
        <begin position="218"/>
        <end position="232"/>
    </location>
</feature>
<dbReference type="InterPro" id="IPR001878">
    <property type="entry name" value="Znf_CCHC"/>
</dbReference>
<keyword evidence="8" id="KW-0255">Endonuclease</keyword>
<keyword evidence="13" id="KW-0239">DNA-directed DNA polymerase</keyword>
<feature type="domain" description="Reverse transcriptase" evidence="19">
    <location>
        <begin position="520"/>
        <end position="699"/>
    </location>
</feature>
<evidence type="ECO:0000256" key="13">
    <source>
        <dbReference type="ARBA" id="ARBA00022932"/>
    </source>
</evidence>
<feature type="compositionally biased region" description="Polar residues" evidence="17">
    <location>
        <begin position="155"/>
        <end position="194"/>
    </location>
</feature>
<dbReference type="InterPro" id="IPR001584">
    <property type="entry name" value="Integrase_cat-core"/>
</dbReference>
<evidence type="ECO:0000259" key="18">
    <source>
        <dbReference type="PROSITE" id="PS50158"/>
    </source>
</evidence>
<dbReference type="PANTHER" id="PTHR37984:SF5">
    <property type="entry name" value="PROTEIN NYNRIN-LIKE"/>
    <property type="match status" value="1"/>
</dbReference>
<dbReference type="Pfam" id="PF24626">
    <property type="entry name" value="SH3_Tf2-1"/>
    <property type="match status" value="1"/>
</dbReference>
<keyword evidence="10" id="KW-0460">Magnesium</keyword>
<dbReference type="InterPro" id="IPR050951">
    <property type="entry name" value="Retrovirus_Pol_polyprotein"/>
</dbReference>
<keyword evidence="16" id="KW-0862">Zinc</keyword>
<feature type="domain" description="Integrase catalytic" evidence="20">
    <location>
        <begin position="1092"/>
        <end position="1255"/>
    </location>
</feature>
<keyword evidence="16" id="KW-0863">Zinc-finger</keyword>
<sequence length="1432" mass="163699">MPITRRSKSTGKRVDVAAQEGTSQPPPSQAVQVQLLTRIVAGHGQRQEGPIAGSKEALELATYRLKGVAILWYEAWKQFRGTDTPSAIWKEFKKAFLDHYLPLEIREARADQFLNLHQGRHSKRARSMGQFTPSQGEFRPRFFNRPPRPSSSYSTVSAPPQFQGSRGNQFGQRGESQGSRTAGYQEQGSMSQSRPPREFCKQCGRNHLGACRFGTNVCFWCGTPGHMMRNCPHRGVGGVAQPSRSVVESSSSAPSLGRGQMPTGRGRGTRGAASFSGVQNRTYALGDRQNLEALPDVVTGTLSIFSHIVYVLIDLGSTLSYVTPLIAEKFKRTPELLVKPFEVSTPIGDSIIARRVYRNCIITVCDHDTLADLVELEMVDFDVIMGMDWLASCYATVDCRTKMLHFHFPKEVVLEWKGNIGTPKGKFISYLKARKMMSKGYICHLVRVKDIDVEPPTLPSIPVVNEFPDVFPEDLSGLPPEREVEFGIDVIPDTQPISIPPYRMAPVELRELKEQLKDLLEKGFIRPSMSPWGAPVLFVRKKDGSLRMCIDYRQLNKVTIKNKYPLPRIDDLFDQLQGARCFSKIDLRSGYHQVRVKDKDIPKTAFRTQYGHFEFLVMSFGLTNAPAVFMDSMNRMFKPFLDVFVIVFIDDILVYSRSEEDHANHLRQVLQILRDCKLYAKFSKCEFWLKSVAFLGRVVSDEGIRVDNQKIEAVKNWPRPTMPTEIRSFLGLAGYYRRFVEGFSSIAEPLTKLTHKETKFQWSDECERSFQELRNKLTSTPVSVLPEGTEGYAVYCDASGVGLGCVLMQHGKVIAYGSRQLRSHEKNYPTHDLELAAVVFALKIWRHYLYGVHVDIYTDHKSLQYIFKQKDLNLRQRRDSCSKFQASIEDTLKTFIKKLKGPELLLILLFVHVASTVLIRVVADALSRKMMASTYEQSIGRQQITKDLRQLASLGVRLLESPDEGVIVKNAAESSFVAEVKEKQYTDPILLQLKENVRQGMTKAFELTEEEVLQCQNRLCVPNIDGLRRRIMTEAHHSRYSVHPGSTKMYHDLKDMYWWGDMKKNIAKFVAQCPNCQQVKVEHQKPGSYIQCIKRPIWKWDMINMDFVTGLPRSFRKFDSIWVIVDRLTKSAHFLPVKTTYTVEEYARLYIKEIVRLHGVPISIISDRGAQFTANFWKSFQKSFGTQVNLSTAFHRQTDGQAERTIQTLEDMLRACILDFKGSWDDHLPLVEFAYNNSYHSSIKMAPYEALYGIKCRSPIGWFEKGETALFGPDLVHQAMEKVKVIQQRLETAQRVMRFGKKGKLSPRYIGPYKIIRRVGQVAYELELPQELSSVHPVFHVSMLRKFIGDPSRITPTEDVHVTKDLTYEEVPIAILDRQVRKLRNKEIASVKVLWRNQQVEEVTWEAEEAMKSKYPHLFQSEEKGQSAELRQ</sequence>
<dbReference type="EC" id="2.7.7.49" evidence="1"/>
<dbReference type="SMART" id="SM00343">
    <property type="entry name" value="ZnF_C2HC"/>
    <property type="match status" value="1"/>
</dbReference>
<dbReference type="Pfam" id="PF17921">
    <property type="entry name" value="Integrase_H2C2"/>
    <property type="match status" value="1"/>
</dbReference>
<dbReference type="SUPFAM" id="SSF53098">
    <property type="entry name" value="Ribonuclease H-like"/>
    <property type="match status" value="1"/>
</dbReference>
<protein>
    <recommendedName>
        <fullName evidence="1">RNA-directed DNA polymerase</fullName>
        <ecNumber evidence="1">2.7.7.49</ecNumber>
    </recommendedName>
</protein>
<dbReference type="EMBL" id="JAIVGD010000019">
    <property type="protein sequence ID" value="KAH0750732.1"/>
    <property type="molecule type" value="Genomic_DNA"/>
</dbReference>
<keyword evidence="9" id="KW-0378">Hydrolase</keyword>
<dbReference type="InterPro" id="IPR041373">
    <property type="entry name" value="RT_RNaseH"/>
</dbReference>
<reference evidence="21 22" key="1">
    <citation type="journal article" date="2021" name="bioRxiv">
        <title>Chromosome-scale and haplotype-resolved genome assembly of a tetraploid potato cultivar.</title>
        <authorList>
            <person name="Sun H."/>
            <person name="Jiao W.-B."/>
            <person name="Krause K."/>
            <person name="Campoy J.A."/>
            <person name="Goel M."/>
            <person name="Folz-Donahue K."/>
            <person name="Kukat C."/>
            <person name="Huettel B."/>
            <person name="Schneeberger K."/>
        </authorList>
    </citation>
    <scope>NUCLEOTIDE SEQUENCE [LARGE SCALE GENOMIC DNA]</scope>
    <source>
        <strain evidence="21">SolTubOtavaFocal</strain>
        <tissue evidence="21">Leaves</tissue>
    </source>
</reference>
<dbReference type="CDD" id="cd09274">
    <property type="entry name" value="RNase_HI_RT_Ty3"/>
    <property type="match status" value="1"/>
</dbReference>
<evidence type="ECO:0000256" key="8">
    <source>
        <dbReference type="ARBA" id="ARBA00022759"/>
    </source>
</evidence>
<name>A0ABQ7UM94_SOLTU</name>
<dbReference type="Gene3D" id="3.10.10.10">
    <property type="entry name" value="HIV Type 1 Reverse Transcriptase, subunit A, domain 1"/>
    <property type="match status" value="1"/>
</dbReference>
<feature type="compositionally biased region" description="Low complexity" evidence="17">
    <location>
        <begin position="246"/>
        <end position="264"/>
    </location>
</feature>
<dbReference type="InterPro" id="IPR041588">
    <property type="entry name" value="Integrase_H2C2"/>
</dbReference>
<comment type="caution">
    <text evidence="21">The sequence shown here is derived from an EMBL/GenBank/DDBJ whole genome shotgun (WGS) entry which is preliminary data.</text>
</comment>
<keyword evidence="7" id="KW-0064">Aspartyl protease</keyword>
<dbReference type="Gene3D" id="3.30.70.270">
    <property type="match status" value="2"/>
</dbReference>
<evidence type="ECO:0000256" key="1">
    <source>
        <dbReference type="ARBA" id="ARBA00012493"/>
    </source>
</evidence>
<dbReference type="Pfam" id="PF03732">
    <property type="entry name" value="Retrotrans_gag"/>
    <property type="match status" value="1"/>
</dbReference>
<evidence type="ECO:0000256" key="6">
    <source>
        <dbReference type="ARBA" id="ARBA00022723"/>
    </source>
</evidence>
<dbReference type="InterPro" id="IPR000477">
    <property type="entry name" value="RT_dom"/>
</dbReference>
<evidence type="ECO:0000259" key="19">
    <source>
        <dbReference type="PROSITE" id="PS50878"/>
    </source>
</evidence>
<evidence type="ECO:0000256" key="4">
    <source>
        <dbReference type="ARBA" id="ARBA00022695"/>
    </source>
</evidence>
<dbReference type="Pfam" id="PF08284">
    <property type="entry name" value="RVP_2"/>
    <property type="match status" value="1"/>
</dbReference>
<proteinExistence type="predicted"/>
<feature type="region of interest" description="Disordered" evidence="17">
    <location>
        <begin position="1"/>
        <end position="29"/>
    </location>
</feature>
<dbReference type="SUPFAM" id="SSF56672">
    <property type="entry name" value="DNA/RNA polymerases"/>
    <property type="match status" value="1"/>
</dbReference>
<feature type="region of interest" description="Disordered" evidence="17">
    <location>
        <begin position="246"/>
        <end position="273"/>
    </location>
</feature>
<keyword evidence="2" id="KW-0645">Protease</keyword>
<dbReference type="Gene3D" id="4.10.60.10">
    <property type="entry name" value="Zinc finger, CCHC-type"/>
    <property type="match status" value="1"/>
</dbReference>
<evidence type="ECO:0000313" key="22">
    <source>
        <dbReference type="Proteomes" id="UP000826656"/>
    </source>
</evidence>
<gene>
    <name evidence="21" type="ORF">KY290_029964</name>
</gene>
<dbReference type="PROSITE" id="PS50878">
    <property type="entry name" value="RT_POL"/>
    <property type="match status" value="1"/>
</dbReference>
<dbReference type="PROSITE" id="PS50994">
    <property type="entry name" value="INTEGRASE"/>
    <property type="match status" value="1"/>
</dbReference>
<dbReference type="CDD" id="cd00303">
    <property type="entry name" value="retropepsin_like"/>
    <property type="match status" value="1"/>
</dbReference>
<evidence type="ECO:0000256" key="12">
    <source>
        <dbReference type="ARBA" id="ARBA00022918"/>
    </source>
</evidence>
<keyword evidence="14" id="KW-0238">DNA-binding</keyword>
<evidence type="ECO:0000259" key="20">
    <source>
        <dbReference type="PROSITE" id="PS50994"/>
    </source>
</evidence>
<keyword evidence="4" id="KW-0548">Nucleotidyltransferase</keyword>
<evidence type="ECO:0000256" key="7">
    <source>
        <dbReference type="ARBA" id="ARBA00022750"/>
    </source>
</evidence>